<dbReference type="EMBL" id="JAXOVC010000001">
    <property type="protein sequence ID" value="KAK4507538.1"/>
    <property type="molecule type" value="Genomic_DNA"/>
</dbReference>
<accession>A0ABR0F2I3</accession>
<proteinExistence type="predicted"/>
<reference evidence="2 3" key="1">
    <citation type="journal article" date="2023" name="G3 (Bethesda)">
        <title>A chromosome-level genome assembly of Zasmidium syzygii isolated from banana leaves.</title>
        <authorList>
            <person name="van Westerhoven A.C."/>
            <person name="Mehrabi R."/>
            <person name="Talebi R."/>
            <person name="Steentjes M.B.F."/>
            <person name="Corcolon B."/>
            <person name="Chong P.A."/>
            <person name="Kema G.H.J."/>
            <person name="Seidl M.F."/>
        </authorList>
    </citation>
    <scope>NUCLEOTIDE SEQUENCE [LARGE SCALE GENOMIC DNA]</scope>
    <source>
        <strain evidence="2 3">P124</strain>
    </source>
</reference>
<dbReference type="SUPFAM" id="SSF53474">
    <property type="entry name" value="alpha/beta-Hydrolases"/>
    <property type="match status" value="1"/>
</dbReference>
<organism evidence="2 3">
    <name type="scientific">Zasmidium cellare</name>
    <name type="common">Wine cellar mold</name>
    <name type="synonym">Racodium cellare</name>
    <dbReference type="NCBI Taxonomy" id="395010"/>
    <lineage>
        <taxon>Eukaryota</taxon>
        <taxon>Fungi</taxon>
        <taxon>Dikarya</taxon>
        <taxon>Ascomycota</taxon>
        <taxon>Pezizomycotina</taxon>
        <taxon>Dothideomycetes</taxon>
        <taxon>Dothideomycetidae</taxon>
        <taxon>Mycosphaerellales</taxon>
        <taxon>Mycosphaerellaceae</taxon>
        <taxon>Zasmidium</taxon>
    </lineage>
</organism>
<dbReference type="InterPro" id="IPR000073">
    <property type="entry name" value="AB_hydrolase_1"/>
</dbReference>
<evidence type="ECO:0000313" key="3">
    <source>
        <dbReference type="Proteomes" id="UP001305779"/>
    </source>
</evidence>
<comment type="caution">
    <text evidence="2">The sequence shown here is derived from an EMBL/GenBank/DDBJ whole genome shotgun (WGS) entry which is preliminary data.</text>
</comment>
<protein>
    <recommendedName>
        <fullName evidence="1">AB hydrolase-1 domain-containing protein</fullName>
    </recommendedName>
</protein>
<feature type="domain" description="AB hydrolase-1" evidence="1">
    <location>
        <begin position="28"/>
        <end position="245"/>
    </location>
</feature>
<dbReference type="InterPro" id="IPR052897">
    <property type="entry name" value="Sec-Metab_Biosynth_Hydrolase"/>
</dbReference>
<dbReference type="PANTHER" id="PTHR37017">
    <property type="entry name" value="AB HYDROLASE-1 DOMAIN-CONTAINING PROTEIN-RELATED"/>
    <property type="match status" value="1"/>
</dbReference>
<evidence type="ECO:0000259" key="1">
    <source>
        <dbReference type="Pfam" id="PF12697"/>
    </source>
</evidence>
<dbReference type="Proteomes" id="UP001305779">
    <property type="component" value="Unassembled WGS sequence"/>
</dbReference>
<gene>
    <name evidence="2" type="ORF">PRZ48_001273</name>
</gene>
<keyword evidence="3" id="KW-1185">Reference proteome</keyword>
<sequence length="258" mass="29154">MARHYRLLQKDKNNNQTFRHKQFHAQKTIDSLKQRGHDALAIDLLSIDTSNPQPTWEQEVTHVFNSVLSLLQSGQNVVLVLHSYAGHPGCEAINRLVQTGCLSSTPERKGRLLKVIFFYAQHFPTAVVIDVKAFVGPQNPAFSIDEATNLAYFNQPYELFFNDIPTKEEAQPYVDEIKPMWYIPGGGAITSDDWQQAPRSIVGSSKDKSIPPEVLTQMWAGFEGEMVWTELGHSPFMTAPEYLADLWIELAKKPEVKA</sequence>
<dbReference type="PANTHER" id="PTHR37017:SF11">
    <property type="entry name" value="ESTERASE_LIPASE_THIOESTERASE DOMAIN-CONTAINING PROTEIN"/>
    <property type="match status" value="1"/>
</dbReference>
<evidence type="ECO:0000313" key="2">
    <source>
        <dbReference type="EMBL" id="KAK4507538.1"/>
    </source>
</evidence>
<dbReference type="InterPro" id="IPR029058">
    <property type="entry name" value="AB_hydrolase_fold"/>
</dbReference>
<dbReference type="Pfam" id="PF12697">
    <property type="entry name" value="Abhydrolase_6"/>
    <property type="match status" value="1"/>
</dbReference>
<name>A0ABR0F2I3_ZASCE</name>
<dbReference type="Gene3D" id="3.40.50.1820">
    <property type="entry name" value="alpha/beta hydrolase"/>
    <property type="match status" value="1"/>
</dbReference>